<dbReference type="GO" id="GO:0005737">
    <property type="term" value="C:cytoplasm"/>
    <property type="evidence" value="ECO:0007669"/>
    <property type="project" value="TreeGrafter"/>
</dbReference>
<name>A0A1T4MX25_9GAMM</name>
<reference evidence="4 5" key="1">
    <citation type="submission" date="2017-01" db="EMBL/GenBank/DDBJ databases">
        <title>Genome Sequencing of a Marine Spirillum, Oceanospirillum multiglobuliferum ATCC 33336, from Japan.</title>
        <authorList>
            <person name="Carney J.G."/>
            <person name="Trachtenberg A.M."/>
            <person name="Rheaume B.A."/>
            <person name="Linnane J.D."/>
            <person name="Pitts N.L."/>
            <person name="Mykles D.L."/>
            <person name="Maclea K.S."/>
        </authorList>
    </citation>
    <scope>NUCLEOTIDE SEQUENCE [LARGE SCALE GENOMIC DNA]</scope>
    <source>
        <strain evidence="4 5">ATCC 33336</strain>
    </source>
</reference>
<dbReference type="AlphaFoldDB" id="A0A1T4MX25"/>
<sequence>MLKGLFNGEAPLLFRPSLDIHQWRWLISWLGQCLPDQAKKNTLLAVQMASYSRHLLQQVREEHQLDYQHRTRGVLHFYRNQLEFDAARPVIELMQKLGCERKVIDKEQALTIEPALRWAAPNIVGATYTESDESGNAHLYAQELTAVCQRMGVEFAHNTNVMELLREGRRIHVRVNGDLGNTHLSANHIVVCMGAWSTPLLRSVGIYLNQYPAKGYSITVPLEHPENAPYVSLTDDENRLVYSRLGDQLRVAGTAELSGYSRELNARRCDMILDQARRLFPEAGGFDQARFWSGLRPATPSNLPYIEKTKFDNLWLNTGHGTLGWTTSCGSSKYLADLICNGNVTEFDRFSLV</sequence>
<gene>
    <name evidence="4" type="ORF">BTE48_00010</name>
</gene>
<evidence type="ECO:0000259" key="3">
    <source>
        <dbReference type="Pfam" id="PF01266"/>
    </source>
</evidence>
<dbReference type="Gene3D" id="3.30.9.10">
    <property type="entry name" value="D-Amino Acid Oxidase, subunit A, domain 2"/>
    <property type="match status" value="1"/>
</dbReference>
<dbReference type="InterPro" id="IPR036188">
    <property type="entry name" value="FAD/NAD-bd_sf"/>
</dbReference>
<evidence type="ECO:0000256" key="2">
    <source>
        <dbReference type="ARBA" id="ARBA00023002"/>
    </source>
</evidence>
<evidence type="ECO:0000313" key="4">
    <source>
        <dbReference type="EMBL" id="OPX56858.1"/>
    </source>
</evidence>
<proteinExistence type="inferred from homology"/>
<comment type="similarity">
    <text evidence="1">Belongs to the DadA oxidoreductase family.</text>
</comment>
<dbReference type="InterPro" id="IPR006076">
    <property type="entry name" value="FAD-dep_OxRdtase"/>
</dbReference>
<keyword evidence="5" id="KW-1185">Reference proteome</keyword>
<protein>
    <recommendedName>
        <fullName evidence="3">FAD dependent oxidoreductase domain-containing protein</fullName>
    </recommendedName>
</protein>
<evidence type="ECO:0000256" key="1">
    <source>
        <dbReference type="ARBA" id="ARBA00009410"/>
    </source>
</evidence>
<dbReference type="STRING" id="64969.SAMN02745127_00953"/>
<dbReference type="Gene3D" id="3.50.50.60">
    <property type="entry name" value="FAD/NAD(P)-binding domain"/>
    <property type="match status" value="1"/>
</dbReference>
<organism evidence="4 5">
    <name type="scientific">Oceanospirillum multiglobuliferum</name>
    <dbReference type="NCBI Taxonomy" id="64969"/>
    <lineage>
        <taxon>Bacteria</taxon>
        <taxon>Pseudomonadati</taxon>
        <taxon>Pseudomonadota</taxon>
        <taxon>Gammaproteobacteria</taxon>
        <taxon>Oceanospirillales</taxon>
        <taxon>Oceanospirillaceae</taxon>
        <taxon>Oceanospirillum</taxon>
    </lineage>
</organism>
<dbReference type="GO" id="GO:0008718">
    <property type="term" value="F:D-amino-acid dehydrogenase activity"/>
    <property type="evidence" value="ECO:0007669"/>
    <property type="project" value="TreeGrafter"/>
</dbReference>
<dbReference type="Proteomes" id="UP000191418">
    <property type="component" value="Unassembled WGS sequence"/>
</dbReference>
<accession>A0A1T4MX25</accession>
<feature type="domain" description="FAD dependent oxidoreductase" evidence="3">
    <location>
        <begin position="41"/>
        <end position="338"/>
    </location>
</feature>
<comment type="caution">
    <text evidence="4">The sequence shown here is derived from an EMBL/GenBank/DDBJ whole genome shotgun (WGS) entry which is preliminary data.</text>
</comment>
<dbReference type="GO" id="GO:0005886">
    <property type="term" value="C:plasma membrane"/>
    <property type="evidence" value="ECO:0007669"/>
    <property type="project" value="TreeGrafter"/>
</dbReference>
<dbReference type="SUPFAM" id="SSF51905">
    <property type="entry name" value="FAD/NAD(P)-binding domain"/>
    <property type="match status" value="1"/>
</dbReference>
<dbReference type="GO" id="GO:0055130">
    <property type="term" value="P:D-alanine catabolic process"/>
    <property type="evidence" value="ECO:0007669"/>
    <property type="project" value="TreeGrafter"/>
</dbReference>
<dbReference type="EMBL" id="MTSM01000001">
    <property type="protein sequence ID" value="OPX56858.1"/>
    <property type="molecule type" value="Genomic_DNA"/>
</dbReference>
<dbReference type="Pfam" id="PF01266">
    <property type="entry name" value="DAO"/>
    <property type="match status" value="1"/>
</dbReference>
<keyword evidence="2" id="KW-0560">Oxidoreductase</keyword>
<dbReference type="PANTHER" id="PTHR13847:SF280">
    <property type="entry name" value="D-AMINO ACID DEHYDROGENASE"/>
    <property type="match status" value="1"/>
</dbReference>
<dbReference type="OrthoDB" id="9805337at2"/>
<dbReference type="SUPFAM" id="SSF54373">
    <property type="entry name" value="FAD-linked reductases, C-terminal domain"/>
    <property type="match status" value="1"/>
</dbReference>
<evidence type="ECO:0000313" key="5">
    <source>
        <dbReference type="Proteomes" id="UP000191418"/>
    </source>
</evidence>
<dbReference type="PANTHER" id="PTHR13847">
    <property type="entry name" value="SARCOSINE DEHYDROGENASE-RELATED"/>
    <property type="match status" value="1"/>
</dbReference>